<gene>
    <name evidence="2" type="ORF">EJ08DRAFT_675974</name>
</gene>
<organism evidence="2 3">
    <name type="scientific">Tothia fuscella</name>
    <dbReference type="NCBI Taxonomy" id="1048955"/>
    <lineage>
        <taxon>Eukaryota</taxon>
        <taxon>Fungi</taxon>
        <taxon>Dikarya</taxon>
        <taxon>Ascomycota</taxon>
        <taxon>Pezizomycotina</taxon>
        <taxon>Dothideomycetes</taxon>
        <taxon>Pleosporomycetidae</taxon>
        <taxon>Venturiales</taxon>
        <taxon>Cylindrosympodiaceae</taxon>
        <taxon>Tothia</taxon>
    </lineage>
</organism>
<evidence type="ECO:0000256" key="1">
    <source>
        <dbReference type="SAM" id="MobiDB-lite"/>
    </source>
</evidence>
<reference evidence="2" key="1">
    <citation type="journal article" date="2020" name="Stud. Mycol.">
        <title>101 Dothideomycetes genomes: a test case for predicting lifestyles and emergence of pathogens.</title>
        <authorList>
            <person name="Haridas S."/>
            <person name="Albert R."/>
            <person name="Binder M."/>
            <person name="Bloem J."/>
            <person name="Labutti K."/>
            <person name="Salamov A."/>
            <person name="Andreopoulos B."/>
            <person name="Baker S."/>
            <person name="Barry K."/>
            <person name="Bills G."/>
            <person name="Bluhm B."/>
            <person name="Cannon C."/>
            <person name="Castanera R."/>
            <person name="Culley D."/>
            <person name="Daum C."/>
            <person name="Ezra D."/>
            <person name="Gonzalez J."/>
            <person name="Henrissat B."/>
            <person name="Kuo A."/>
            <person name="Liang C."/>
            <person name="Lipzen A."/>
            <person name="Lutzoni F."/>
            <person name="Magnuson J."/>
            <person name="Mondo S."/>
            <person name="Nolan M."/>
            <person name="Ohm R."/>
            <person name="Pangilinan J."/>
            <person name="Park H.-J."/>
            <person name="Ramirez L."/>
            <person name="Alfaro M."/>
            <person name="Sun H."/>
            <person name="Tritt A."/>
            <person name="Yoshinaga Y."/>
            <person name="Zwiers L.-H."/>
            <person name="Turgeon B."/>
            <person name="Goodwin S."/>
            <person name="Spatafora J."/>
            <person name="Crous P."/>
            <person name="Grigoriev I."/>
        </authorList>
    </citation>
    <scope>NUCLEOTIDE SEQUENCE</scope>
    <source>
        <strain evidence="2">CBS 130266</strain>
    </source>
</reference>
<evidence type="ECO:0000313" key="3">
    <source>
        <dbReference type="Proteomes" id="UP000800235"/>
    </source>
</evidence>
<dbReference type="Proteomes" id="UP000800235">
    <property type="component" value="Unassembled WGS sequence"/>
</dbReference>
<evidence type="ECO:0000313" key="2">
    <source>
        <dbReference type="EMBL" id="KAF2434499.1"/>
    </source>
</evidence>
<feature type="region of interest" description="Disordered" evidence="1">
    <location>
        <begin position="70"/>
        <end position="109"/>
    </location>
</feature>
<sequence length="211" mass="23409">MYFFYDSWTSQILALLLSPSHCSIAINSYNHILSLSIMPCKMPQEAESSDLPKGHLSTIDLTDIDDHSTLLGKKSHTSSSSVAENSEENAARDDGKNSASRRPSKDGLESQAIPTTLSLCASSDALGKRHRNRENLRLGHLTLPQYISDKGCYIPEHPLSRHIRDGYELLAFKTLESGGKLSPVTDEELAEFMAAETNPIVLVYERPWHVL</sequence>
<name>A0A9P4NY04_9PEZI</name>
<accession>A0A9P4NY04</accession>
<dbReference type="EMBL" id="MU007016">
    <property type="protein sequence ID" value="KAF2434499.1"/>
    <property type="molecule type" value="Genomic_DNA"/>
</dbReference>
<dbReference type="AlphaFoldDB" id="A0A9P4NY04"/>
<proteinExistence type="predicted"/>
<keyword evidence="3" id="KW-1185">Reference proteome</keyword>
<comment type="caution">
    <text evidence="2">The sequence shown here is derived from an EMBL/GenBank/DDBJ whole genome shotgun (WGS) entry which is preliminary data.</text>
</comment>
<protein>
    <submittedName>
        <fullName evidence="2">Uncharacterized protein</fullName>
    </submittedName>
</protein>